<sequence length="1170" mass="134408">MKLTGQYFSNIYEYEFAPNTYLGNSANLTHQATRSFTGQQVLIIDSLPEAIFEITKLYVDSENDGSFGTILDTNDLFIYYSLNDADNRTLFIQFDDSFMEHNVYDVKIEYLYSTNQIDGPSFILDLDVYNLVSDLYTVQFTAYDIHNNIVTKTYTGVNIDHSGPVISPQFTNGAYLNHTSGSVSFEILDPSNVDSVSLEINDGGWRDFNGQVSISGNIWTFNFNEPSLNSTQNIRIKANDSLGYTSQLYNYDIFFDNTELGFFPETLPNGYLFNGSGLMVIQNTAGLLFNKSVKSLHLYANSEYTDLGYYLNLPLTFNDLIIDSMRIPDGLHNITFEFIDIADNTIKYTFLIKIDNSPPTFEEILLYNKELDDEIYFNEDVSLKLDIDDISNIQSVDIHVLKVLGDPAIYRSESGSKVWSSLQIKRIASNPIYTNYLSPNNLTYSFYDNWWNGTDFIYENALWWGAQQIPFIDLNIYDIEEAVSSNGESIPFFFDNYRQEITFDERYRNYLTENITLNGVKCDIAWNSSFTLNGGYWELENYNIEDYLNSPPQSWWTALFGFDNDDSQYNLHYDYPRKYTRTQFEFFLQTEDEFGNSIKSQVYEANFDNIIAKGSFGQIVGDSSSGSNYWLLGKTATAGNLMFGTSNPEHRTLYFTPGYVYNSSSNSYYVDNGFLFLHNIERIKLFNASNFYLGDMVYNPTTLPHPTYTFELNSKDISDGFSFVKAEVWDKANHNYTTLQTVFVVKEGSNDLENTLNFGDVVYYNRDQNYTLNPIQFTGLLDNWNIHENKSDITVDMSYWDYVEQIWLPMGTTTTSDGTFTIDWNVDNNTFYKLLPYQRSYLPINYTFNKQPNSNYFYGSYGYFDDSGILHPFLVNAGGDIYVYSFNNSNRQWFINFTISLGFSVLDKVLGNFDLNKDNLTDLIVFNQLSTSDNISIYIYDSSSNSYNFNQTILATDISLPVALPNSEIKDYLLDFASDEFFSMYISVSNSSNDINYIAKLDFDNYLSMTQDNDGTQLPALKVVSSLHIMGENIYIGFLNPSANGIINSSLFSIDKQLALTFTTFENEIQGAIMEINSFTSQIGEVLVVGISMIDYNQDDIVLYYIFDVSTETWYKTEFNINDESSPFTNEIYDFRIRQLVKSKEDYYESVLIASSQGLWRTTITTNIIT</sequence>
<organism evidence="1">
    <name type="scientific">marine sediment metagenome</name>
    <dbReference type="NCBI Taxonomy" id="412755"/>
    <lineage>
        <taxon>unclassified sequences</taxon>
        <taxon>metagenomes</taxon>
        <taxon>ecological metagenomes</taxon>
    </lineage>
</organism>
<accession>A0A0F9PZY7</accession>
<proteinExistence type="predicted"/>
<comment type="caution">
    <text evidence="1">The sequence shown here is derived from an EMBL/GenBank/DDBJ whole genome shotgun (WGS) entry which is preliminary data.</text>
</comment>
<evidence type="ECO:0000313" key="1">
    <source>
        <dbReference type="EMBL" id="KKN06626.1"/>
    </source>
</evidence>
<protein>
    <submittedName>
        <fullName evidence="1">Uncharacterized protein</fullName>
    </submittedName>
</protein>
<gene>
    <name evidence="1" type="ORF">LCGC14_1075340</name>
</gene>
<dbReference type="EMBL" id="LAZR01004666">
    <property type="protein sequence ID" value="KKN06626.1"/>
    <property type="molecule type" value="Genomic_DNA"/>
</dbReference>
<name>A0A0F9PZY7_9ZZZZ</name>
<feature type="non-terminal residue" evidence="1">
    <location>
        <position position="1170"/>
    </location>
</feature>
<reference evidence="1" key="1">
    <citation type="journal article" date="2015" name="Nature">
        <title>Complex archaea that bridge the gap between prokaryotes and eukaryotes.</title>
        <authorList>
            <person name="Spang A."/>
            <person name="Saw J.H."/>
            <person name="Jorgensen S.L."/>
            <person name="Zaremba-Niedzwiedzka K."/>
            <person name="Martijn J."/>
            <person name="Lind A.E."/>
            <person name="van Eijk R."/>
            <person name="Schleper C."/>
            <person name="Guy L."/>
            <person name="Ettema T.J."/>
        </authorList>
    </citation>
    <scope>NUCLEOTIDE SEQUENCE</scope>
</reference>
<dbReference type="AlphaFoldDB" id="A0A0F9PZY7"/>